<protein>
    <submittedName>
        <fullName evidence="1">Uncharacterized protein</fullName>
    </submittedName>
</protein>
<name>A0ABW9J399_9SPHI</name>
<comment type="caution">
    <text evidence="1">The sequence shown here is derived from an EMBL/GenBank/DDBJ whole genome shotgun (WGS) entry which is preliminary data.</text>
</comment>
<dbReference type="Proteomes" id="UP001517247">
    <property type="component" value="Unassembled WGS sequence"/>
</dbReference>
<evidence type="ECO:0000313" key="2">
    <source>
        <dbReference type="Proteomes" id="UP001517247"/>
    </source>
</evidence>
<proteinExistence type="predicted"/>
<dbReference type="EMBL" id="SSHJ02000005">
    <property type="protein sequence ID" value="MFN0255003.1"/>
    <property type="molecule type" value="Genomic_DNA"/>
</dbReference>
<keyword evidence="2" id="KW-1185">Reference proteome</keyword>
<dbReference type="RefSeq" id="WP_138722150.1">
    <property type="nucleotide sequence ID" value="NZ_SSHJ02000005.1"/>
</dbReference>
<accession>A0ABW9J399</accession>
<reference evidence="1 2" key="1">
    <citation type="submission" date="2024-12" db="EMBL/GenBank/DDBJ databases">
        <authorList>
            <person name="Hu S."/>
        </authorList>
    </citation>
    <scope>NUCLEOTIDE SEQUENCE [LARGE SCALE GENOMIC DNA]</scope>
    <source>
        <strain evidence="1 2">THG-T11</strain>
    </source>
</reference>
<organism evidence="1 2">
    <name type="scientific">Pedobacter ureilyticus</name>
    <dbReference type="NCBI Taxonomy" id="1393051"/>
    <lineage>
        <taxon>Bacteria</taxon>
        <taxon>Pseudomonadati</taxon>
        <taxon>Bacteroidota</taxon>
        <taxon>Sphingobacteriia</taxon>
        <taxon>Sphingobacteriales</taxon>
        <taxon>Sphingobacteriaceae</taxon>
        <taxon>Pedobacter</taxon>
    </lineage>
</organism>
<sequence>MKYPFTNAGFMALQQQFHQLDDQSLSTEANLIQTNFGQWLFLHFELSPKQQSFFSQLAPSAVALYACETAFALENRLMVSLDKDEKDKDKDEQGKIIWSVSSLSARSGINSFEPSGTLTFYIRYT</sequence>
<evidence type="ECO:0000313" key="1">
    <source>
        <dbReference type="EMBL" id="MFN0255003.1"/>
    </source>
</evidence>
<gene>
    <name evidence="1" type="ORF">E6A44_005425</name>
</gene>